<evidence type="ECO:0000259" key="2">
    <source>
        <dbReference type="Pfam" id="PF04892"/>
    </source>
</evidence>
<gene>
    <name evidence="3" type="ORF">H8R92_04695</name>
</gene>
<feature type="transmembrane region" description="Helical" evidence="1">
    <location>
        <begin position="30"/>
        <end position="50"/>
    </location>
</feature>
<reference evidence="3" key="1">
    <citation type="submission" date="2020-08" db="EMBL/GenBank/DDBJ databases">
        <title>Genome public.</title>
        <authorList>
            <person name="Liu C."/>
            <person name="Sun Q."/>
        </authorList>
    </citation>
    <scope>NUCLEOTIDE SEQUENCE</scope>
    <source>
        <strain evidence="3">NSJ-42</strain>
    </source>
</reference>
<dbReference type="InterPro" id="IPR006976">
    <property type="entry name" value="VanZ-like"/>
</dbReference>
<keyword evidence="1" id="KW-0472">Membrane</keyword>
<dbReference type="Pfam" id="PF04892">
    <property type="entry name" value="VanZ"/>
    <property type="match status" value="1"/>
</dbReference>
<organism evidence="3 4">
    <name type="scientific">Clostridium lentum</name>
    <dbReference type="NCBI Taxonomy" id="2763037"/>
    <lineage>
        <taxon>Bacteria</taxon>
        <taxon>Bacillati</taxon>
        <taxon>Bacillota</taxon>
        <taxon>Clostridia</taxon>
        <taxon>Eubacteriales</taxon>
        <taxon>Clostridiaceae</taxon>
        <taxon>Clostridium</taxon>
    </lineage>
</organism>
<dbReference type="EMBL" id="JACOOQ010000005">
    <property type="protein sequence ID" value="MBC5639737.1"/>
    <property type="molecule type" value="Genomic_DNA"/>
</dbReference>
<evidence type="ECO:0000313" key="3">
    <source>
        <dbReference type="EMBL" id="MBC5639737.1"/>
    </source>
</evidence>
<dbReference type="PANTHER" id="PTHR36834:SF1">
    <property type="entry name" value="INTEGRAL MEMBRANE PROTEIN"/>
    <property type="match status" value="1"/>
</dbReference>
<evidence type="ECO:0000256" key="1">
    <source>
        <dbReference type="SAM" id="Phobius"/>
    </source>
</evidence>
<accession>A0A8I0A7S5</accession>
<comment type="caution">
    <text evidence="3">The sequence shown here is derived from an EMBL/GenBank/DDBJ whole genome shotgun (WGS) entry which is preliminary data.</text>
</comment>
<keyword evidence="4" id="KW-1185">Reference proteome</keyword>
<feature type="transmembrane region" description="Helical" evidence="1">
    <location>
        <begin position="117"/>
        <end position="140"/>
    </location>
</feature>
<evidence type="ECO:0000313" key="4">
    <source>
        <dbReference type="Proteomes" id="UP000662088"/>
    </source>
</evidence>
<protein>
    <submittedName>
        <fullName evidence="3">VanZ family protein</fullName>
    </submittedName>
</protein>
<keyword evidence="1" id="KW-0812">Transmembrane</keyword>
<keyword evidence="1" id="KW-1133">Transmembrane helix</keyword>
<proteinExistence type="predicted"/>
<dbReference type="InterPro" id="IPR053150">
    <property type="entry name" value="Teicoplanin_resist-assoc"/>
</dbReference>
<sequence length="182" mass="20907">MSAIILLLNLKVLVKLIIYREFDHKIKEKVMYLIFSLYITILAAVVYFPIPLAFGKNVIRKLAKIHLIPWESTISIYRIGGISEVITNVGGNLILVSPFIFFICYHFRNITFKIKQIIAMAFTISLFIECSQVGLSYLVANLSRSFDTMDLLCNTISGLLGYYLYKVYSRINISYSIREKVV</sequence>
<feature type="transmembrane region" description="Helical" evidence="1">
    <location>
        <begin position="85"/>
        <end position="105"/>
    </location>
</feature>
<dbReference type="RefSeq" id="WP_186834829.1">
    <property type="nucleotide sequence ID" value="NZ_JACOOQ010000005.1"/>
</dbReference>
<dbReference type="Proteomes" id="UP000662088">
    <property type="component" value="Unassembled WGS sequence"/>
</dbReference>
<dbReference type="AlphaFoldDB" id="A0A8I0A7S5"/>
<name>A0A8I0A7S5_9CLOT</name>
<feature type="domain" description="VanZ-like" evidence="2">
    <location>
        <begin position="35"/>
        <end position="167"/>
    </location>
</feature>
<dbReference type="PANTHER" id="PTHR36834">
    <property type="entry name" value="MEMBRANE PROTEIN-RELATED"/>
    <property type="match status" value="1"/>
</dbReference>